<comment type="subcellular location">
    <subcellularLocation>
        <location evidence="1">Nucleus</location>
        <location evidence="1">Nucleolus</location>
    </subcellularLocation>
</comment>
<gene>
    <name evidence="7" type="ORF">FWILDA_LOCUS4017</name>
</gene>
<evidence type="ECO:0000256" key="4">
    <source>
        <dbReference type="ARBA" id="ARBA00023054"/>
    </source>
</evidence>
<dbReference type="Proteomes" id="UP001153678">
    <property type="component" value="Unassembled WGS sequence"/>
</dbReference>
<evidence type="ECO:0000256" key="5">
    <source>
        <dbReference type="ARBA" id="ARBA00023242"/>
    </source>
</evidence>
<feature type="compositionally biased region" description="Basic residues" evidence="6">
    <location>
        <begin position="313"/>
        <end position="336"/>
    </location>
</feature>
<evidence type="ECO:0000256" key="2">
    <source>
        <dbReference type="ARBA" id="ARBA00007336"/>
    </source>
</evidence>
<evidence type="ECO:0000256" key="3">
    <source>
        <dbReference type="ARBA" id="ARBA00022517"/>
    </source>
</evidence>
<protein>
    <submittedName>
        <fullName evidence="7">17897_t:CDS:1</fullName>
    </submittedName>
</protein>
<keyword evidence="5" id="KW-0539">Nucleus</keyword>
<evidence type="ECO:0000256" key="6">
    <source>
        <dbReference type="SAM" id="MobiDB-lite"/>
    </source>
</evidence>
<reference evidence="7" key="1">
    <citation type="submission" date="2022-08" db="EMBL/GenBank/DDBJ databases">
        <authorList>
            <person name="Kallberg Y."/>
            <person name="Tangrot J."/>
            <person name="Rosling A."/>
        </authorList>
    </citation>
    <scope>NUCLEOTIDE SEQUENCE</scope>
    <source>
        <strain evidence="7">Wild A</strain>
    </source>
</reference>
<feature type="compositionally biased region" description="Basic residues" evidence="6">
    <location>
        <begin position="256"/>
        <end position="270"/>
    </location>
</feature>
<feature type="compositionally biased region" description="Acidic residues" evidence="6">
    <location>
        <begin position="34"/>
        <end position="61"/>
    </location>
</feature>
<evidence type="ECO:0000256" key="1">
    <source>
        <dbReference type="ARBA" id="ARBA00004604"/>
    </source>
</evidence>
<keyword evidence="4" id="KW-0175">Coiled coil</keyword>
<feature type="compositionally biased region" description="Acidic residues" evidence="6">
    <location>
        <begin position="1"/>
        <end position="11"/>
    </location>
</feature>
<comment type="caution">
    <text evidence="7">The sequence shown here is derived from an EMBL/GenBank/DDBJ whole genome shotgun (WGS) entry which is preliminary data.</text>
</comment>
<dbReference type="AlphaFoldDB" id="A0A9W4SI34"/>
<dbReference type="GO" id="GO:0042273">
    <property type="term" value="P:ribosomal large subunit biogenesis"/>
    <property type="evidence" value="ECO:0007669"/>
    <property type="project" value="TreeGrafter"/>
</dbReference>
<sequence length="336" mass="38386">MKPEEGSESSEQENTRQDSEEEEDLVTQYKQGSDESDSVSSEEEGEDGEEVALDNLSDQEIDEDIIPQQHVTINNKSALKKIQQEIKLDVPWIESQVITSLEPIVIKDINNDVERELALTQDITEKVSYSSYKQALEAATKGRKKVIESGVMFSRPDDYFAEMVKSDEHMTKVRQRLINEEQMIKVSEDAKRQRELKKFSKIVQIERLQERQKQKREDLEKIKAMKKKRKGVEDTAVDDDFEIALEEAAAEDNRPPNKKQKTSKKSKRTYKKDSKFGFGGKKRHAKTNTAESSGDLTVFGGGGKSIKKATSFKPKKNVTKTRPGKARRQASRNKKR</sequence>
<dbReference type="GO" id="GO:0005730">
    <property type="term" value="C:nucleolus"/>
    <property type="evidence" value="ECO:0007669"/>
    <property type="project" value="UniProtKB-SubCell"/>
</dbReference>
<keyword evidence="8" id="KW-1185">Reference proteome</keyword>
<feature type="region of interest" description="Disordered" evidence="6">
    <location>
        <begin position="1"/>
        <end position="61"/>
    </location>
</feature>
<dbReference type="Pfam" id="PF05890">
    <property type="entry name" value="Ebp2"/>
    <property type="match status" value="1"/>
</dbReference>
<dbReference type="GO" id="GO:0034399">
    <property type="term" value="C:nuclear periphery"/>
    <property type="evidence" value="ECO:0007669"/>
    <property type="project" value="TreeGrafter"/>
</dbReference>
<organism evidence="7 8">
    <name type="scientific">Funneliformis geosporum</name>
    <dbReference type="NCBI Taxonomy" id="1117311"/>
    <lineage>
        <taxon>Eukaryota</taxon>
        <taxon>Fungi</taxon>
        <taxon>Fungi incertae sedis</taxon>
        <taxon>Mucoromycota</taxon>
        <taxon>Glomeromycotina</taxon>
        <taxon>Glomeromycetes</taxon>
        <taxon>Glomerales</taxon>
        <taxon>Glomeraceae</taxon>
        <taxon>Funneliformis</taxon>
    </lineage>
</organism>
<comment type="similarity">
    <text evidence="2">Belongs to the EBP2 family.</text>
</comment>
<evidence type="ECO:0000313" key="7">
    <source>
        <dbReference type="EMBL" id="CAI2169313.1"/>
    </source>
</evidence>
<dbReference type="EMBL" id="CAMKVN010000571">
    <property type="protein sequence ID" value="CAI2169313.1"/>
    <property type="molecule type" value="Genomic_DNA"/>
</dbReference>
<dbReference type="GO" id="GO:0006364">
    <property type="term" value="P:rRNA processing"/>
    <property type="evidence" value="ECO:0007669"/>
    <property type="project" value="TreeGrafter"/>
</dbReference>
<accession>A0A9W4SI34</accession>
<dbReference type="InterPro" id="IPR008610">
    <property type="entry name" value="Ebp2"/>
</dbReference>
<name>A0A9W4SI34_9GLOM</name>
<dbReference type="PANTHER" id="PTHR13028:SF0">
    <property type="entry name" value="RRNA-PROCESSING PROTEIN EBP2-RELATED"/>
    <property type="match status" value="1"/>
</dbReference>
<feature type="region of interest" description="Disordered" evidence="6">
    <location>
        <begin position="246"/>
        <end position="336"/>
    </location>
</feature>
<proteinExistence type="inferred from homology"/>
<dbReference type="OrthoDB" id="443772at2759"/>
<evidence type="ECO:0000313" key="8">
    <source>
        <dbReference type="Proteomes" id="UP001153678"/>
    </source>
</evidence>
<keyword evidence="3" id="KW-0690">Ribosome biogenesis</keyword>
<dbReference type="GO" id="GO:0030687">
    <property type="term" value="C:preribosome, large subunit precursor"/>
    <property type="evidence" value="ECO:0007669"/>
    <property type="project" value="TreeGrafter"/>
</dbReference>
<dbReference type="PANTHER" id="PTHR13028">
    <property type="entry name" value="RRNA PROCESSING PROTEIN EBNA1-BINDING PROTEIN-RELATED"/>
    <property type="match status" value="1"/>
</dbReference>